<sequence>MGGAHRALSPRLAFPAHPRHDGATEEVPMNRRALLGGLLATPAVATAQAQFTRPVRLVVPFPPGGSNDVIARPLAEKLQSRLGQPVVVENRAGAGGSIGAGQVAGSAPDGTTLMITSSSFAASAVVQRTPYDAERSFETVALLARAPFIVLTNPDFPPRDIGALVAYLKANPGRVDYGSSGPGGINHFVTEQFALAAGVRVNHVPYRGMPPAVTDLLAGHIQMLITTIASASAAVRENRVRSLAYTDEGGLPGGPEVPTVKAATGIDFTASIWWGLLAPRGLPPAVSAALQEAIRDALTEPDVARIYAAEGARPAFSGADAYQRELGTEIARFRDVASRANIRAE</sequence>
<evidence type="ECO:0000256" key="1">
    <source>
        <dbReference type="ARBA" id="ARBA00006987"/>
    </source>
</evidence>
<reference evidence="3 4" key="1">
    <citation type="submission" date="2019-01" db="EMBL/GenBank/DDBJ databases">
        <authorList>
            <person name="Chen W.-M."/>
        </authorList>
    </citation>
    <scope>NUCLEOTIDE SEQUENCE [LARGE SCALE GENOMIC DNA]</scope>
    <source>
        <strain evidence="3 4">CCP-6</strain>
    </source>
</reference>
<accession>A0A437MDP5</accession>
<dbReference type="SUPFAM" id="SSF53850">
    <property type="entry name" value="Periplasmic binding protein-like II"/>
    <property type="match status" value="1"/>
</dbReference>
<gene>
    <name evidence="3" type="ORF">EOD42_15980</name>
</gene>
<dbReference type="OrthoDB" id="7250553at2"/>
<dbReference type="InterPro" id="IPR042100">
    <property type="entry name" value="Bug_dom1"/>
</dbReference>
<dbReference type="AlphaFoldDB" id="A0A437MDP5"/>
<evidence type="ECO:0000313" key="4">
    <source>
        <dbReference type="Proteomes" id="UP000282957"/>
    </source>
</evidence>
<comment type="caution">
    <text evidence="3">The sequence shown here is derived from an EMBL/GenBank/DDBJ whole genome shotgun (WGS) entry which is preliminary data.</text>
</comment>
<proteinExistence type="inferred from homology"/>
<dbReference type="PANTHER" id="PTHR42928">
    <property type="entry name" value="TRICARBOXYLATE-BINDING PROTEIN"/>
    <property type="match status" value="1"/>
</dbReference>
<dbReference type="InterPro" id="IPR005064">
    <property type="entry name" value="BUG"/>
</dbReference>
<feature type="region of interest" description="Disordered" evidence="2">
    <location>
        <begin position="1"/>
        <end position="23"/>
    </location>
</feature>
<dbReference type="Gene3D" id="3.40.190.150">
    <property type="entry name" value="Bordetella uptake gene, domain 1"/>
    <property type="match status" value="1"/>
</dbReference>
<comment type="similarity">
    <text evidence="1">Belongs to the UPF0065 (bug) family.</text>
</comment>
<dbReference type="Gene3D" id="3.40.190.10">
    <property type="entry name" value="Periplasmic binding protein-like II"/>
    <property type="match status" value="1"/>
</dbReference>
<dbReference type="PANTHER" id="PTHR42928:SF5">
    <property type="entry name" value="BLR1237 PROTEIN"/>
    <property type="match status" value="1"/>
</dbReference>
<evidence type="ECO:0000256" key="2">
    <source>
        <dbReference type="SAM" id="MobiDB-lite"/>
    </source>
</evidence>
<dbReference type="Proteomes" id="UP000282957">
    <property type="component" value="Unassembled WGS sequence"/>
</dbReference>
<keyword evidence="4" id="KW-1185">Reference proteome</keyword>
<protein>
    <submittedName>
        <fullName evidence="3">Tripartite tricarboxylate transporter substrate binding protein</fullName>
    </submittedName>
</protein>
<name>A0A437MDP5_9PROT</name>
<dbReference type="CDD" id="cd07012">
    <property type="entry name" value="PBP2_Bug_TTT"/>
    <property type="match status" value="1"/>
</dbReference>
<organism evidence="3 4">
    <name type="scientific">Rhodovarius crocodyli</name>
    <dbReference type="NCBI Taxonomy" id="1979269"/>
    <lineage>
        <taxon>Bacteria</taxon>
        <taxon>Pseudomonadati</taxon>
        <taxon>Pseudomonadota</taxon>
        <taxon>Alphaproteobacteria</taxon>
        <taxon>Acetobacterales</taxon>
        <taxon>Roseomonadaceae</taxon>
        <taxon>Rhodovarius</taxon>
    </lineage>
</organism>
<dbReference type="PIRSF" id="PIRSF017082">
    <property type="entry name" value="YflP"/>
    <property type="match status" value="1"/>
</dbReference>
<dbReference type="EMBL" id="SACL01000005">
    <property type="protein sequence ID" value="RVT95693.1"/>
    <property type="molecule type" value="Genomic_DNA"/>
</dbReference>
<evidence type="ECO:0000313" key="3">
    <source>
        <dbReference type="EMBL" id="RVT95693.1"/>
    </source>
</evidence>
<dbReference type="Pfam" id="PF03401">
    <property type="entry name" value="TctC"/>
    <property type="match status" value="1"/>
</dbReference>